<evidence type="ECO:0000313" key="13">
    <source>
        <dbReference type="Proteomes" id="UP000603865"/>
    </source>
</evidence>
<keyword evidence="4 9" id="KW-0479">Metal-binding</keyword>
<feature type="binding site" description="covalent" evidence="8">
    <location>
        <position position="154"/>
    </location>
    <ligand>
        <name>heme c</name>
        <dbReference type="ChEBI" id="CHEBI:61717"/>
        <label>2</label>
    </ligand>
</feature>
<evidence type="ECO:0000256" key="6">
    <source>
        <dbReference type="ARBA" id="ARBA00022982"/>
    </source>
</evidence>
<keyword evidence="10" id="KW-0732">Signal</keyword>
<feature type="domain" description="Cytochrome c" evidence="11">
    <location>
        <begin position="38"/>
        <end position="119"/>
    </location>
</feature>
<evidence type="ECO:0000256" key="3">
    <source>
        <dbReference type="ARBA" id="ARBA00022617"/>
    </source>
</evidence>
<feature type="binding site" description="covalent" evidence="8">
    <location>
        <position position="151"/>
    </location>
    <ligand>
        <name>heme c</name>
        <dbReference type="ChEBI" id="CHEBI:61717"/>
        <label>2</label>
    </ligand>
</feature>
<dbReference type="InterPro" id="IPR009056">
    <property type="entry name" value="Cyt_c-like_dom"/>
</dbReference>
<keyword evidence="7 9" id="KW-0408">Iron</keyword>
<name>A0A918F893_9DEIO</name>
<dbReference type="Proteomes" id="UP000603865">
    <property type="component" value="Unassembled WGS sequence"/>
</dbReference>
<evidence type="ECO:0000256" key="2">
    <source>
        <dbReference type="ARBA" id="ARBA00022448"/>
    </source>
</evidence>
<evidence type="ECO:0000256" key="5">
    <source>
        <dbReference type="ARBA" id="ARBA00022764"/>
    </source>
</evidence>
<feature type="domain" description="Cytochrome c" evidence="11">
    <location>
        <begin position="130"/>
        <end position="223"/>
    </location>
</feature>
<keyword evidence="5" id="KW-0574">Periplasm</keyword>
<reference evidence="12" key="1">
    <citation type="journal article" date="2014" name="Int. J. Syst. Evol. Microbiol.">
        <title>Complete genome sequence of Corynebacterium casei LMG S-19264T (=DSM 44701T), isolated from a smear-ripened cheese.</title>
        <authorList>
            <consortium name="US DOE Joint Genome Institute (JGI-PGF)"/>
            <person name="Walter F."/>
            <person name="Albersmeier A."/>
            <person name="Kalinowski J."/>
            <person name="Ruckert C."/>
        </authorList>
    </citation>
    <scope>NUCLEOTIDE SEQUENCE</scope>
    <source>
        <strain evidence="12">JCM 31311</strain>
    </source>
</reference>
<keyword evidence="13" id="KW-1185">Reference proteome</keyword>
<feature type="binding site" description="covalent" evidence="8">
    <location>
        <position position="51"/>
    </location>
    <ligand>
        <name>heme c</name>
        <dbReference type="ChEBI" id="CHEBI:61717"/>
        <label>1</label>
    </ligand>
</feature>
<dbReference type="GO" id="GO:0009055">
    <property type="term" value="F:electron transfer activity"/>
    <property type="evidence" value="ECO:0007669"/>
    <property type="project" value="InterPro"/>
</dbReference>
<dbReference type="InterPro" id="IPR036909">
    <property type="entry name" value="Cyt_c-like_dom_sf"/>
</dbReference>
<feature type="binding site" description="axial binding residue" evidence="9">
    <location>
        <position position="96"/>
    </location>
    <ligand>
        <name>heme c</name>
        <dbReference type="ChEBI" id="CHEBI:61717"/>
        <label>1</label>
    </ligand>
    <ligandPart>
        <name>Fe</name>
        <dbReference type="ChEBI" id="CHEBI:18248"/>
    </ligandPart>
</feature>
<feature type="binding site" description="axial binding residue" evidence="9">
    <location>
        <position position="55"/>
    </location>
    <ligand>
        <name>heme c</name>
        <dbReference type="ChEBI" id="CHEBI:61717"/>
        <label>1</label>
    </ligand>
    <ligandPart>
        <name>Fe</name>
        <dbReference type="ChEBI" id="CHEBI:18248"/>
    </ligandPart>
</feature>
<accession>A0A918F893</accession>
<protein>
    <submittedName>
        <fullName evidence="12">Cytochrome c</fullName>
    </submittedName>
</protein>
<dbReference type="InterPro" id="IPR050597">
    <property type="entry name" value="Cytochrome_c_Oxidase_Subunit"/>
</dbReference>
<dbReference type="GO" id="GO:0042597">
    <property type="term" value="C:periplasmic space"/>
    <property type="evidence" value="ECO:0007669"/>
    <property type="project" value="UniProtKB-SubCell"/>
</dbReference>
<evidence type="ECO:0000256" key="4">
    <source>
        <dbReference type="ARBA" id="ARBA00022723"/>
    </source>
</evidence>
<sequence length="228" mass="24041">MRRRLLPVVAVVLGALFVAGRGAGSQGPTGVPAVAASSETDPGRLAAQIGCPVCHGQRGESPLSNIPSLAGQRSAWLEARLQDFRHLGRIGGEGVMPRYARNLSDQQIRALAAAYSLDPLPVPPRVVQASEVARGQTLYEQGDPARQVLPCATCHGPTGGGTATPLIPSLTGQHAGYVAYRLGVYRHLPARQGEPEVQAMRTVARSLSDADIRAVAAYAEQLPARSFR</sequence>
<evidence type="ECO:0000256" key="1">
    <source>
        <dbReference type="ARBA" id="ARBA00004418"/>
    </source>
</evidence>
<dbReference type="InterPro" id="IPR024167">
    <property type="entry name" value="Cytochrome_c4-like"/>
</dbReference>
<evidence type="ECO:0000256" key="9">
    <source>
        <dbReference type="PIRSR" id="PIRSR000005-2"/>
    </source>
</evidence>
<feature type="signal peptide" evidence="10">
    <location>
        <begin position="1"/>
        <end position="23"/>
    </location>
</feature>
<reference evidence="12" key="2">
    <citation type="submission" date="2020-09" db="EMBL/GenBank/DDBJ databases">
        <authorList>
            <person name="Sun Q."/>
            <person name="Ohkuma M."/>
        </authorList>
    </citation>
    <scope>NUCLEOTIDE SEQUENCE</scope>
    <source>
        <strain evidence="12">JCM 31311</strain>
    </source>
</reference>
<dbReference type="PANTHER" id="PTHR33751:SF9">
    <property type="entry name" value="CYTOCHROME C4"/>
    <property type="match status" value="1"/>
</dbReference>
<feature type="binding site" description="covalent" evidence="8">
    <location>
        <position position="54"/>
    </location>
    <ligand>
        <name>heme c</name>
        <dbReference type="ChEBI" id="CHEBI:61717"/>
        <label>1</label>
    </ligand>
</feature>
<dbReference type="Pfam" id="PF13442">
    <property type="entry name" value="Cytochrome_CBB3"/>
    <property type="match status" value="1"/>
</dbReference>
<evidence type="ECO:0000256" key="7">
    <source>
        <dbReference type="ARBA" id="ARBA00023004"/>
    </source>
</evidence>
<dbReference type="PIRSF" id="PIRSF000005">
    <property type="entry name" value="Cytochrome_c4"/>
    <property type="match status" value="1"/>
</dbReference>
<keyword evidence="2" id="KW-0813">Transport</keyword>
<feature type="chain" id="PRO_5037908967" evidence="10">
    <location>
        <begin position="24"/>
        <end position="228"/>
    </location>
</feature>
<comment type="PTM">
    <text evidence="8">Binds 2 heme c groups covalently per subunit.</text>
</comment>
<evidence type="ECO:0000259" key="11">
    <source>
        <dbReference type="PROSITE" id="PS51007"/>
    </source>
</evidence>
<evidence type="ECO:0000256" key="8">
    <source>
        <dbReference type="PIRSR" id="PIRSR000005-1"/>
    </source>
</evidence>
<dbReference type="EMBL" id="BMQL01000012">
    <property type="protein sequence ID" value="GGR10542.1"/>
    <property type="molecule type" value="Genomic_DNA"/>
</dbReference>
<proteinExistence type="predicted"/>
<comment type="caution">
    <text evidence="12">The sequence shown here is derived from an EMBL/GenBank/DDBJ whole genome shotgun (WGS) entry which is preliminary data.</text>
</comment>
<dbReference type="RefSeq" id="WP_189090698.1">
    <property type="nucleotide sequence ID" value="NZ_BMQL01000012.1"/>
</dbReference>
<dbReference type="Gene3D" id="1.10.760.10">
    <property type="entry name" value="Cytochrome c-like domain"/>
    <property type="match status" value="2"/>
</dbReference>
<evidence type="ECO:0000313" key="12">
    <source>
        <dbReference type="EMBL" id="GGR10542.1"/>
    </source>
</evidence>
<dbReference type="GO" id="GO:0020037">
    <property type="term" value="F:heme binding"/>
    <property type="evidence" value="ECO:0007669"/>
    <property type="project" value="InterPro"/>
</dbReference>
<keyword evidence="6" id="KW-0249">Electron transport</keyword>
<comment type="subcellular location">
    <subcellularLocation>
        <location evidence="1">Periplasm</location>
    </subcellularLocation>
</comment>
<evidence type="ECO:0000256" key="10">
    <source>
        <dbReference type="SAM" id="SignalP"/>
    </source>
</evidence>
<organism evidence="12 13">
    <name type="scientific">Deinococcus ruber</name>
    <dbReference type="NCBI Taxonomy" id="1848197"/>
    <lineage>
        <taxon>Bacteria</taxon>
        <taxon>Thermotogati</taxon>
        <taxon>Deinococcota</taxon>
        <taxon>Deinococci</taxon>
        <taxon>Deinococcales</taxon>
        <taxon>Deinococcaceae</taxon>
        <taxon>Deinococcus</taxon>
    </lineage>
</organism>
<dbReference type="GO" id="GO:0005506">
    <property type="term" value="F:iron ion binding"/>
    <property type="evidence" value="ECO:0007669"/>
    <property type="project" value="InterPro"/>
</dbReference>
<feature type="binding site" description="axial binding residue" evidence="9">
    <location>
        <position position="200"/>
    </location>
    <ligand>
        <name>heme c</name>
        <dbReference type="ChEBI" id="CHEBI:61717"/>
        <label>2</label>
    </ligand>
    <ligandPart>
        <name>Fe</name>
        <dbReference type="ChEBI" id="CHEBI:18248"/>
    </ligandPart>
</feature>
<gene>
    <name evidence="12" type="ORF">GCM10008957_24040</name>
</gene>
<dbReference type="PROSITE" id="PS51007">
    <property type="entry name" value="CYTC"/>
    <property type="match status" value="2"/>
</dbReference>
<keyword evidence="3 8" id="KW-0349">Heme</keyword>
<dbReference type="SUPFAM" id="SSF46626">
    <property type="entry name" value="Cytochrome c"/>
    <property type="match status" value="2"/>
</dbReference>
<dbReference type="AlphaFoldDB" id="A0A918F893"/>
<feature type="binding site" description="axial binding residue" evidence="9">
    <location>
        <position position="155"/>
    </location>
    <ligand>
        <name>heme c</name>
        <dbReference type="ChEBI" id="CHEBI:61717"/>
        <label>2</label>
    </ligand>
    <ligandPart>
        <name>Fe</name>
        <dbReference type="ChEBI" id="CHEBI:18248"/>
    </ligandPart>
</feature>
<dbReference type="Pfam" id="PF00034">
    <property type="entry name" value="Cytochrom_C"/>
    <property type="match status" value="1"/>
</dbReference>
<dbReference type="PANTHER" id="PTHR33751">
    <property type="entry name" value="CBB3-TYPE CYTOCHROME C OXIDASE SUBUNIT FIXP"/>
    <property type="match status" value="1"/>
</dbReference>